<dbReference type="InterPro" id="IPR029077">
    <property type="entry name" value="Imm45"/>
</dbReference>
<reference evidence="2 3" key="1">
    <citation type="journal article" date="2011" name="J. Bacteriol.">
        <title>Complete genome of the cellulolytic ruminal bacterium Ruminococcus albus 7.</title>
        <authorList>
            <person name="Suen G."/>
            <person name="Stevenson D.M."/>
            <person name="Bruce D.C."/>
            <person name="Chertkov O."/>
            <person name="Copeland A."/>
            <person name="Cheng J.F."/>
            <person name="Detter C."/>
            <person name="Detter J.C."/>
            <person name="Goodwin L.A."/>
            <person name="Han C.S."/>
            <person name="Hauser L.J."/>
            <person name="Ivanova N.N."/>
            <person name="Kyrpides N.C."/>
            <person name="Land M.L."/>
            <person name="Lapidus A."/>
            <person name="Lucas S."/>
            <person name="Ovchinnikova G."/>
            <person name="Pitluck S."/>
            <person name="Tapia R."/>
            <person name="Woyke T."/>
            <person name="Boyum J."/>
            <person name="Mead D."/>
            <person name="Weimer P.J."/>
        </authorList>
    </citation>
    <scope>NUCLEOTIDE SEQUENCE [LARGE SCALE GENOMIC DNA]</scope>
    <source>
        <strain evidence="3">ATCC 27210 / DSM 20455 / JCM 14654 / NCDO 2250 / 7</strain>
    </source>
</reference>
<dbReference type="OrthoDB" id="1149257at2"/>
<dbReference type="AlphaFoldDB" id="E6UEA9"/>
<gene>
    <name evidence="2" type="ordered locus">Rumal_3034</name>
</gene>
<organism evidence="2 3">
    <name type="scientific">Ruminococcus albus (strain ATCC 27210 / DSM 20455 / JCM 14654 / NCDO 2250 / 7)</name>
    <dbReference type="NCBI Taxonomy" id="697329"/>
    <lineage>
        <taxon>Bacteria</taxon>
        <taxon>Bacillati</taxon>
        <taxon>Bacillota</taxon>
        <taxon>Clostridia</taxon>
        <taxon>Eubacteriales</taxon>
        <taxon>Oscillospiraceae</taxon>
        <taxon>Ruminococcus</taxon>
    </lineage>
</organism>
<proteinExistence type="predicted"/>
<dbReference type="Proteomes" id="UP000006919">
    <property type="component" value="Chromosome"/>
</dbReference>
<feature type="domain" description="Immunity protein 45" evidence="1">
    <location>
        <begin position="7"/>
        <end position="100"/>
    </location>
</feature>
<dbReference type="EMBL" id="CP002403">
    <property type="protein sequence ID" value="ADU23499.1"/>
    <property type="molecule type" value="Genomic_DNA"/>
</dbReference>
<dbReference type="RefSeq" id="WP_013499608.1">
    <property type="nucleotide sequence ID" value="NC_014833.1"/>
</dbReference>
<dbReference type="STRING" id="697329.Rumal_3034"/>
<evidence type="ECO:0000313" key="3">
    <source>
        <dbReference type="Proteomes" id="UP000006919"/>
    </source>
</evidence>
<evidence type="ECO:0000313" key="2">
    <source>
        <dbReference type="EMBL" id="ADU23499.1"/>
    </source>
</evidence>
<dbReference type="KEGG" id="ral:Rumal_3034"/>
<name>E6UEA9_RUMA7</name>
<accession>E6UEA9</accession>
<dbReference type="Pfam" id="PF15572">
    <property type="entry name" value="Imm45"/>
    <property type="match status" value="1"/>
</dbReference>
<protein>
    <recommendedName>
        <fullName evidence="1">Immunity protein 45 domain-containing protein</fullName>
    </recommendedName>
</protein>
<evidence type="ECO:0000259" key="1">
    <source>
        <dbReference type="Pfam" id="PF15572"/>
    </source>
</evidence>
<sequence length="102" mass="11715">MKLTDCPKPHLYRGTVLRFIGTYPFDKEYVDFMICEYHSAKEDRCPLALYCVSGYHAGYLEYVFPKEAQAEDAVAISTEWLKESWQTKVYDGCTANKVTVIG</sequence>
<dbReference type="HOGENOM" id="CLU_164653_0_0_9"/>